<evidence type="ECO:0000313" key="1">
    <source>
        <dbReference type="EMBL" id="KAL0258516.1"/>
    </source>
</evidence>
<name>A0ABR3CFL3_9PEZI</name>
<accession>A0ABR3CFL3</accession>
<gene>
    <name evidence="1" type="ORF">SLS55_006012</name>
</gene>
<proteinExistence type="predicted"/>
<dbReference type="Proteomes" id="UP001430584">
    <property type="component" value="Unassembled WGS sequence"/>
</dbReference>
<comment type="caution">
    <text evidence="1">The sequence shown here is derived from an EMBL/GenBank/DDBJ whole genome shotgun (WGS) entry which is preliminary data.</text>
</comment>
<protein>
    <submittedName>
        <fullName evidence="1">Uncharacterized protein</fullName>
    </submittedName>
</protein>
<sequence>MKQYPVHRIVILSSDLASDKLEEVDENKRLYTVGCSLAAQMDCVDDYAYVDKASGNFKTVHSAVIYSGFGQVFQSNDAGAKLHANLTIPEVLLVPPLRPFPPIWLSAQETKATLLVLLPTLCNPMAVTIPQQKLALNEEALSSLELCEAVKFLSE</sequence>
<dbReference type="GeneID" id="92010097"/>
<dbReference type="RefSeq" id="XP_066631545.1">
    <property type="nucleotide sequence ID" value="XM_066777450.1"/>
</dbReference>
<organism evidence="1 2">
    <name type="scientific">Diplodia seriata</name>
    <dbReference type="NCBI Taxonomy" id="420778"/>
    <lineage>
        <taxon>Eukaryota</taxon>
        <taxon>Fungi</taxon>
        <taxon>Dikarya</taxon>
        <taxon>Ascomycota</taxon>
        <taxon>Pezizomycotina</taxon>
        <taxon>Dothideomycetes</taxon>
        <taxon>Dothideomycetes incertae sedis</taxon>
        <taxon>Botryosphaeriales</taxon>
        <taxon>Botryosphaeriaceae</taxon>
        <taxon>Diplodia</taxon>
    </lineage>
</organism>
<keyword evidence="2" id="KW-1185">Reference proteome</keyword>
<dbReference type="EMBL" id="JAJVCZ030000006">
    <property type="protein sequence ID" value="KAL0258516.1"/>
    <property type="molecule type" value="Genomic_DNA"/>
</dbReference>
<reference evidence="1 2" key="1">
    <citation type="submission" date="2024-02" db="EMBL/GenBank/DDBJ databases">
        <title>De novo assembly and annotation of 12 fungi associated with fruit tree decline syndrome in Ontario, Canada.</title>
        <authorList>
            <person name="Sulman M."/>
            <person name="Ellouze W."/>
            <person name="Ilyukhin E."/>
        </authorList>
    </citation>
    <scope>NUCLEOTIDE SEQUENCE [LARGE SCALE GENOMIC DNA]</scope>
    <source>
        <strain evidence="1 2">FDS-637</strain>
    </source>
</reference>
<evidence type="ECO:0000313" key="2">
    <source>
        <dbReference type="Proteomes" id="UP001430584"/>
    </source>
</evidence>